<feature type="signal peptide" evidence="1">
    <location>
        <begin position="1"/>
        <end position="20"/>
    </location>
</feature>
<evidence type="ECO:0000313" key="2">
    <source>
        <dbReference type="EMBL" id="KAF0903378.1"/>
    </source>
</evidence>
<keyword evidence="1" id="KW-0732">Signal</keyword>
<keyword evidence="3" id="KW-1185">Reference proteome</keyword>
<protein>
    <recommendedName>
        <fullName evidence="4">Secreted protein</fullName>
    </recommendedName>
</protein>
<evidence type="ECO:0000313" key="3">
    <source>
        <dbReference type="Proteomes" id="UP000479710"/>
    </source>
</evidence>
<sequence length="73" mass="7701">MPTASPTTRLVLMCVVVVGAQVMTRAKKGLLTRLSSLPPHFSPIATYPVPSLTVNTHSSSSTVPLLSFLIPAL</sequence>
<gene>
    <name evidence="2" type="ORF">E2562_027246</name>
</gene>
<dbReference type="Proteomes" id="UP000479710">
    <property type="component" value="Unassembled WGS sequence"/>
</dbReference>
<evidence type="ECO:0000256" key="1">
    <source>
        <dbReference type="SAM" id="SignalP"/>
    </source>
</evidence>
<proteinExistence type="predicted"/>
<feature type="chain" id="PRO_5026023647" description="Secreted protein" evidence="1">
    <location>
        <begin position="21"/>
        <end position="73"/>
    </location>
</feature>
<dbReference type="AlphaFoldDB" id="A0A6G1CSB4"/>
<comment type="caution">
    <text evidence="2">The sequence shown here is derived from an EMBL/GenBank/DDBJ whole genome shotgun (WGS) entry which is preliminary data.</text>
</comment>
<evidence type="ECO:0008006" key="4">
    <source>
        <dbReference type="Google" id="ProtNLM"/>
    </source>
</evidence>
<organism evidence="2 3">
    <name type="scientific">Oryza meyeriana var. granulata</name>
    <dbReference type="NCBI Taxonomy" id="110450"/>
    <lineage>
        <taxon>Eukaryota</taxon>
        <taxon>Viridiplantae</taxon>
        <taxon>Streptophyta</taxon>
        <taxon>Embryophyta</taxon>
        <taxon>Tracheophyta</taxon>
        <taxon>Spermatophyta</taxon>
        <taxon>Magnoliopsida</taxon>
        <taxon>Liliopsida</taxon>
        <taxon>Poales</taxon>
        <taxon>Poaceae</taxon>
        <taxon>BOP clade</taxon>
        <taxon>Oryzoideae</taxon>
        <taxon>Oryzeae</taxon>
        <taxon>Oryzinae</taxon>
        <taxon>Oryza</taxon>
        <taxon>Oryza meyeriana</taxon>
    </lineage>
</organism>
<name>A0A6G1CSB4_9ORYZ</name>
<reference evidence="2 3" key="1">
    <citation type="submission" date="2019-11" db="EMBL/GenBank/DDBJ databases">
        <title>Whole genome sequence of Oryza granulata.</title>
        <authorList>
            <person name="Li W."/>
        </authorList>
    </citation>
    <scope>NUCLEOTIDE SEQUENCE [LARGE SCALE GENOMIC DNA]</scope>
    <source>
        <strain evidence="3">cv. Menghai</strain>
        <tissue evidence="2">Leaf</tissue>
    </source>
</reference>
<accession>A0A6G1CSB4</accession>
<dbReference type="EMBL" id="SPHZ02000008">
    <property type="protein sequence ID" value="KAF0903378.1"/>
    <property type="molecule type" value="Genomic_DNA"/>
</dbReference>